<feature type="transmembrane region" description="Helical" evidence="1">
    <location>
        <begin position="34"/>
        <end position="59"/>
    </location>
</feature>
<comment type="caution">
    <text evidence="2">The sequence shown here is derived from an EMBL/GenBank/DDBJ whole genome shotgun (WGS) entry which is preliminary data.</text>
</comment>
<dbReference type="InterPro" id="IPR036412">
    <property type="entry name" value="HAD-like_sf"/>
</dbReference>
<dbReference type="PANTHER" id="PTHR43344:SF14">
    <property type="entry name" value="HAD-IB FAMILY HYDROLASE"/>
    <property type="match status" value="1"/>
</dbReference>
<evidence type="ECO:0000313" key="3">
    <source>
        <dbReference type="Proteomes" id="UP000245086"/>
    </source>
</evidence>
<dbReference type="InterPro" id="IPR023214">
    <property type="entry name" value="HAD_sf"/>
</dbReference>
<dbReference type="NCBIfam" id="TIGR01488">
    <property type="entry name" value="HAD-SF-IB"/>
    <property type="match status" value="1"/>
</dbReference>
<dbReference type="RefSeq" id="WP_108985333.1">
    <property type="nucleotide sequence ID" value="NZ_BFBR01000006.1"/>
</dbReference>
<keyword evidence="3" id="KW-1185">Reference proteome</keyword>
<reference evidence="2" key="1">
    <citation type="journal article" date="2018" name="Genome Announc.">
        <title>Draft Genome Sequence of "Candidatus Phycosocius bacilliformis," an Alphaproteobacterial Ectosymbiont of the Hydrocarbon-Producing Green Alga Botryococcus braunii.</title>
        <authorList>
            <person name="Tanabe Y."/>
            <person name="Yamaguchi H."/>
            <person name="Watanabe M.M."/>
        </authorList>
    </citation>
    <scope>NUCLEOTIDE SEQUENCE [LARGE SCALE GENOMIC DNA]</scope>
    <source>
        <strain evidence="2">BOTRYCO-2</strain>
    </source>
</reference>
<dbReference type="NCBIfam" id="TIGR01490">
    <property type="entry name" value="HAD-SF-IB-hyp1"/>
    <property type="match status" value="1"/>
</dbReference>
<dbReference type="InterPro" id="IPR050582">
    <property type="entry name" value="HAD-like_SerB"/>
</dbReference>
<dbReference type="EMBL" id="BFBR01000006">
    <property type="protein sequence ID" value="GBF58475.1"/>
    <property type="molecule type" value="Genomic_DNA"/>
</dbReference>
<dbReference type="SUPFAM" id="SSF56784">
    <property type="entry name" value="HAD-like"/>
    <property type="match status" value="1"/>
</dbReference>
<dbReference type="AlphaFoldDB" id="A0A2P2EBM3"/>
<protein>
    <submittedName>
        <fullName evidence="2">Putative phosphatase</fullName>
    </submittedName>
</protein>
<proteinExistence type="predicted"/>
<dbReference type="Pfam" id="PF12710">
    <property type="entry name" value="HAD"/>
    <property type="match status" value="1"/>
</dbReference>
<dbReference type="GO" id="GO:0006564">
    <property type="term" value="P:L-serine biosynthetic process"/>
    <property type="evidence" value="ECO:0007669"/>
    <property type="project" value="TreeGrafter"/>
</dbReference>
<sequence>MTHATFPPARQAPARPVAAFDVDGTLTWADSYLLFLRFIAGRWGFVLGLVRLLPVFLAYRLGLVDRARVKQATLTLFLAGMAHAHYLDRCRIFARLIYPLISRPDGLARLRAHQGVQDQVAFVSASLRDYLMVWAEDLGVAHVLATNVEVRDGRLTGQILGENCWGPGKLSAIRTAFPDTQLAAAYGDTRGDRDMLAAADQAGFRQFIEAPRDRLARLIGLYAGDWMEREAANRL</sequence>
<dbReference type="Gene3D" id="3.40.50.1000">
    <property type="entry name" value="HAD superfamily/HAD-like"/>
    <property type="match status" value="1"/>
</dbReference>
<keyword evidence="1" id="KW-0812">Transmembrane</keyword>
<gene>
    <name evidence="2" type="ORF">PbB2_02161</name>
</gene>
<dbReference type="PANTHER" id="PTHR43344">
    <property type="entry name" value="PHOSPHOSERINE PHOSPHATASE"/>
    <property type="match status" value="1"/>
</dbReference>
<evidence type="ECO:0000313" key="2">
    <source>
        <dbReference type="EMBL" id="GBF58475.1"/>
    </source>
</evidence>
<dbReference type="InterPro" id="IPR006385">
    <property type="entry name" value="HAD_hydro_SerB1"/>
</dbReference>
<name>A0A2P2EBM3_9PROT</name>
<dbReference type="Proteomes" id="UP000245086">
    <property type="component" value="Unassembled WGS sequence"/>
</dbReference>
<dbReference type="Gene3D" id="1.20.1440.100">
    <property type="entry name" value="SG protein - dephosphorylation function"/>
    <property type="match status" value="1"/>
</dbReference>
<dbReference type="OrthoDB" id="9794212at2"/>
<dbReference type="GO" id="GO:0005737">
    <property type="term" value="C:cytoplasm"/>
    <property type="evidence" value="ECO:0007669"/>
    <property type="project" value="TreeGrafter"/>
</dbReference>
<dbReference type="GO" id="GO:0000287">
    <property type="term" value="F:magnesium ion binding"/>
    <property type="evidence" value="ECO:0007669"/>
    <property type="project" value="TreeGrafter"/>
</dbReference>
<evidence type="ECO:0000256" key="1">
    <source>
        <dbReference type="SAM" id="Phobius"/>
    </source>
</evidence>
<keyword evidence="1" id="KW-1133">Transmembrane helix</keyword>
<organism evidence="2 3">
    <name type="scientific">Candidatus Phycosocius bacilliformis</name>
    <dbReference type="NCBI Taxonomy" id="1445552"/>
    <lineage>
        <taxon>Bacteria</taxon>
        <taxon>Pseudomonadati</taxon>
        <taxon>Pseudomonadota</taxon>
        <taxon>Alphaproteobacteria</taxon>
        <taxon>Caulobacterales</taxon>
        <taxon>Caulobacterales incertae sedis</taxon>
        <taxon>Candidatus Phycosocius</taxon>
    </lineage>
</organism>
<dbReference type="GO" id="GO:0036424">
    <property type="term" value="F:L-phosphoserine phosphatase activity"/>
    <property type="evidence" value="ECO:0007669"/>
    <property type="project" value="TreeGrafter"/>
</dbReference>
<keyword evidence="1" id="KW-0472">Membrane</keyword>
<accession>A0A2P2EBM3</accession>